<dbReference type="Proteomes" id="UP000000445">
    <property type="component" value="Chromosome"/>
</dbReference>
<dbReference type="STRING" id="309803.CTN_1072"/>
<dbReference type="KEGG" id="tna:CTN_1072"/>
<dbReference type="InterPro" id="IPR036249">
    <property type="entry name" value="Thioredoxin-like_sf"/>
</dbReference>
<sequence>MTIRVCMGSSCYLKGSYRVVEKLRELQKDYNFKLYGSLCFGRCSQGICVEIDGRLFTGVSPENVEELVKKVLQSA</sequence>
<evidence type="ECO:0000313" key="1">
    <source>
        <dbReference type="EMBL" id="ACM23248.1"/>
    </source>
</evidence>
<protein>
    <submittedName>
        <fullName evidence="1">Uncharacterized protein</fullName>
    </submittedName>
</protein>
<dbReference type="RefSeq" id="WP_015919564.1">
    <property type="nucleotide sequence ID" value="NC_011978.1"/>
</dbReference>
<accession>B9K8G5</accession>
<reference evidence="1 2" key="1">
    <citation type="journal article" date="2009" name="Biosci. Biotechnol. Biochem.">
        <title>WeGAS: a web-based microbial genome annotation system.</title>
        <authorList>
            <person name="Lee D."/>
            <person name="Seo H."/>
            <person name="Park C."/>
            <person name="Park K."/>
        </authorList>
    </citation>
    <scope>NUCLEOTIDE SEQUENCE [LARGE SCALE GENOMIC DNA]</scope>
    <source>
        <strain evidence="2">ATCC 49049 / DSM 4359 / NBRC 107923 / NS-E</strain>
    </source>
</reference>
<proteinExistence type="predicted"/>
<dbReference type="Pfam" id="PF01257">
    <property type="entry name" value="2Fe-2S_thioredx"/>
    <property type="match status" value="1"/>
</dbReference>
<dbReference type="CDD" id="cd02980">
    <property type="entry name" value="TRX_Fd_family"/>
    <property type="match status" value="1"/>
</dbReference>
<dbReference type="SUPFAM" id="SSF52833">
    <property type="entry name" value="Thioredoxin-like"/>
    <property type="match status" value="1"/>
</dbReference>
<keyword evidence="2" id="KW-1185">Reference proteome</keyword>
<name>B9K8G5_THENN</name>
<dbReference type="eggNOG" id="COG1905">
    <property type="taxonomic scope" value="Bacteria"/>
</dbReference>
<evidence type="ECO:0000313" key="2">
    <source>
        <dbReference type="Proteomes" id="UP000000445"/>
    </source>
</evidence>
<dbReference type="HOGENOM" id="CLU_177584_0_1_0"/>
<dbReference type="Gene3D" id="3.40.30.10">
    <property type="entry name" value="Glutaredoxin"/>
    <property type="match status" value="1"/>
</dbReference>
<gene>
    <name evidence="1" type="ordered locus">CTN_1072</name>
</gene>
<dbReference type="AlphaFoldDB" id="B9K8G5"/>
<organism evidence="1 2">
    <name type="scientific">Thermotoga neapolitana (strain ATCC 49049 / DSM 4359 / NBRC 107923 / NS-E)</name>
    <dbReference type="NCBI Taxonomy" id="309803"/>
    <lineage>
        <taxon>Bacteria</taxon>
        <taxon>Thermotogati</taxon>
        <taxon>Thermotogota</taxon>
        <taxon>Thermotogae</taxon>
        <taxon>Thermotogales</taxon>
        <taxon>Thermotogaceae</taxon>
        <taxon>Thermotoga</taxon>
    </lineage>
</organism>
<dbReference type="EMBL" id="CP000916">
    <property type="protein sequence ID" value="ACM23248.1"/>
    <property type="molecule type" value="Genomic_DNA"/>
</dbReference>